<keyword evidence="2 3" id="KW-0808">Transferase</keyword>
<dbReference type="PANTHER" id="PTHR43542:SF1">
    <property type="entry name" value="METHYLTRANSFERASE"/>
    <property type="match status" value="1"/>
</dbReference>
<dbReference type="CDD" id="cd02440">
    <property type="entry name" value="AdoMet_MTases"/>
    <property type="match status" value="1"/>
</dbReference>
<dbReference type="InterPro" id="IPR029063">
    <property type="entry name" value="SAM-dependent_MTases_sf"/>
</dbReference>
<proteinExistence type="predicted"/>
<evidence type="ECO:0000313" key="4">
    <source>
        <dbReference type="Proteomes" id="UP000231019"/>
    </source>
</evidence>
<comment type="caution">
    <text evidence="3">The sequence shown here is derived from an EMBL/GenBank/DDBJ whole genome shotgun (WGS) entry which is preliminary data.</text>
</comment>
<name>A0A2M7G6M9_9BACT</name>
<dbReference type="Pfam" id="PF03602">
    <property type="entry name" value="Cons_hypoth95"/>
    <property type="match status" value="1"/>
</dbReference>
<dbReference type="PIRSF" id="PIRSF004553">
    <property type="entry name" value="CHP00095"/>
    <property type="match status" value="1"/>
</dbReference>
<gene>
    <name evidence="3" type="primary">rsmD</name>
    <name evidence="3" type="ORF">COW36_07955</name>
</gene>
<dbReference type="Proteomes" id="UP000231019">
    <property type="component" value="Unassembled WGS sequence"/>
</dbReference>
<reference evidence="3 4" key="1">
    <citation type="submission" date="2017-09" db="EMBL/GenBank/DDBJ databases">
        <title>Depth-based differentiation of microbial function through sediment-hosted aquifers and enrichment of novel symbionts in the deep terrestrial subsurface.</title>
        <authorList>
            <person name="Probst A.J."/>
            <person name="Ladd B."/>
            <person name="Jarett J.K."/>
            <person name="Geller-Mcgrath D.E."/>
            <person name="Sieber C.M."/>
            <person name="Emerson J.B."/>
            <person name="Anantharaman K."/>
            <person name="Thomas B.C."/>
            <person name="Malmstrom R."/>
            <person name="Stieglmeier M."/>
            <person name="Klingl A."/>
            <person name="Woyke T."/>
            <person name="Ryan C.M."/>
            <person name="Banfield J.F."/>
        </authorList>
    </citation>
    <scope>NUCLEOTIDE SEQUENCE [LARGE SCALE GENOMIC DNA]</scope>
    <source>
        <strain evidence="3">CG17_big_fil_post_rev_8_21_14_2_50_48_46</strain>
    </source>
</reference>
<dbReference type="Gene3D" id="3.40.50.150">
    <property type="entry name" value="Vaccinia Virus protein VP39"/>
    <property type="match status" value="1"/>
</dbReference>
<dbReference type="SUPFAM" id="SSF53335">
    <property type="entry name" value="S-adenosyl-L-methionine-dependent methyltransferases"/>
    <property type="match status" value="1"/>
</dbReference>
<dbReference type="PANTHER" id="PTHR43542">
    <property type="entry name" value="METHYLTRANSFERASE"/>
    <property type="match status" value="1"/>
</dbReference>
<dbReference type="AlphaFoldDB" id="A0A2M7G6M9"/>
<organism evidence="3 4">
    <name type="scientific">bacterium (Candidatus Blackallbacteria) CG17_big_fil_post_rev_8_21_14_2_50_48_46</name>
    <dbReference type="NCBI Taxonomy" id="2014261"/>
    <lineage>
        <taxon>Bacteria</taxon>
        <taxon>Candidatus Blackallbacteria</taxon>
    </lineage>
</organism>
<protein>
    <submittedName>
        <fullName evidence="3">16S rRNA (Guanine(966)-N(2))-methyltransferase RsmD</fullName>
    </submittedName>
</protein>
<dbReference type="NCBIfam" id="TIGR00095">
    <property type="entry name" value="16S rRNA (guanine(966)-N(2))-methyltransferase RsmD"/>
    <property type="match status" value="1"/>
</dbReference>
<evidence type="ECO:0000256" key="2">
    <source>
        <dbReference type="ARBA" id="ARBA00022679"/>
    </source>
</evidence>
<dbReference type="EMBL" id="PFFQ01000022">
    <property type="protein sequence ID" value="PIW17668.1"/>
    <property type="molecule type" value="Genomic_DNA"/>
</dbReference>
<keyword evidence="1 3" id="KW-0489">Methyltransferase</keyword>
<dbReference type="InterPro" id="IPR004398">
    <property type="entry name" value="RNA_MeTrfase_RsmD"/>
</dbReference>
<dbReference type="PROSITE" id="PS00092">
    <property type="entry name" value="N6_MTASE"/>
    <property type="match status" value="1"/>
</dbReference>
<dbReference type="GO" id="GO:0008168">
    <property type="term" value="F:methyltransferase activity"/>
    <property type="evidence" value="ECO:0007669"/>
    <property type="project" value="UniProtKB-KW"/>
</dbReference>
<evidence type="ECO:0000313" key="3">
    <source>
        <dbReference type="EMBL" id="PIW17668.1"/>
    </source>
</evidence>
<evidence type="ECO:0000256" key="1">
    <source>
        <dbReference type="ARBA" id="ARBA00022603"/>
    </source>
</evidence>
<accession>A0A2M7G6M9</accession>
<dbReference type="GO" id="GO:0003676">
    <property type="term" value="F:nucleic acid binding"/>
    <property type="evidence" value="ECO:0007669"/>
    <property type="project" value="InterPro"/>
</dbReference>
<sequence>MLRISGGEWRNRSLKWLDIPEIRPTSAKVREALFQILKDELVDAVCWDLCAGSGIMGFEALSRGAEKVIFVEKNKRAAGLIRQNIEKFEIQAQAQVIPADLLVFLRRSREPVDLIYIDPPYASPVYRPLMQVLDQTVSEWGKPNTKLCIEHRKDRQLELETLQNWQFQQTRNYGDTRISFFIPRLSET</sequence>
<dbReference type="GO" id="GO:0031167">
    <property type="term" value="P:rRNA methylation"/>
    <property type="evidence" value="ECO:0007669"/>
    <property type="project" value="InterPro"/>
</dbReference>
<dbReference type="InterPro" id="IPR002052">
    <property type="entry name" value="DNA_methylase_N6_adenine_CS"/>
</dbReference>